<organism evidence="8 9">
    <name type="scientific">Varanus komodoensis</name>
    <name type="common">Komodo dragon</name>
    <dbReference type="NCBI Taxonomy" id="61221"/>
    <lineage>
        <taxon>Eukaryota</taxon>
        <taxon>Metazoa</taxon>
        <taxon>Chordata</taxon>
        <taxon>Craniata</taxon>
        <taxon>Vertebrata</taxon>
        <taxon>Euteleostomi</taxon>
        <taxon>Lepidosauria</taxon>
        <taxon>Squamata</taxon>
        <taxon>Bifurcata</taxon>
        <taxon>Unidentata</taxon>
        <taxon>Episquamata</taxon>
        <taxon>Toxicofera</taxon>
        <taxon>Anguimorpha</taxon>
        <taxon>Paleoanguimorpha</taxon>
        <taxon>Varanoidea</taxon>
        <taxon>Varanidae</taxon>
        <taxon>Varanus</taxon>
    </lineage>
</organism>
<dbReference type="SUPFAM" id="SSF49899">
    <property type="entry name" value="Concanavalin A-like lectins/glucanases"/>
    <property type="match status" value="1"/>
</dbReference>
<evidence type="ECO:0000256" key="5">
    <source>
        <dbReference type="SAM" id="Coils"/>
    </source>
</evidence>
<name>A0A8D2IY76_VARKO</name>
<dbReference type="Pfam" id="PF00643">
    <property type="entry name" value="zf-B_box"/>
    <property type="match status" value="1"/>
</dbReference>
<dbReference type="Gene3D" id="3.30.40.10">
    <property type="entry name" value="Zinc/RING finger domain, C3HC4 (zinc finger)"/>
    <property type="match status" value="1"/>
</dbReference>
<keyword evidence="2 4" id="KW-0863">Zinc-finger</keyword>
<dbReference type="CDD" id="cd19769">
    <property type="entry name" value="Bbox2_TRIM16-like"/>
    <property type="match status" value="1"/>
</dbReference>
<dbReference type="AlphaFoldDB" id="A0A8D2IY76"/>
<dbReference type="OMA" id="HEPRNIR"/>
<evidence type="ECO:0000256" key="3">
    <source>
        <dbReference type="ARBA" id="ARBA00022833"/>
    </source>
</evidence>
<accession>A0A8D2IY76</accession>
<evidence type="ECO:0000256" key="1">
    <source>
        <dbReference type="ARBA" id="ARBA00022723"/>
    </source>
</evidence>
<dbReference type="Gene3D" id="2.60.120.920">
    <property type="match status" value="1"/>
</dbReference>
<protein>
    <submittedName>
        <fullName evidence="8">Uncharacterized protein</fullName>
    </submittedName>
</protein>
<evidence type="ECO:0000313" key="8">
    <source>
        <dbReference type="Ensembl" id="ENSVKKP00000001083.1"/>
    </source>
</evidence>
<proteinExistence type="predicted"/>
<dbReference type="InterPro" id="IPR000315">
    <property type="entry name" value="Znf_B-box"/>
</dbReference>
<dbReference type="PROSITE" id="PS00518">
    <property type="entry name" value="ZF_RING_1"/>
    <property type="match status" value="1"/>
</dbReference>
<dbReference type="InterPro" id="IPR013320">
    <property type="entry name" value="ConA-like_dom_sf"/>
</dbReference>
<dbReference type="PROSITE" id="PS50089">
    <property type="entry name" value="ZF_RING_2"/>
    <property type="match status" value="1"/>
</dbReference>
<reference evidence="8" key="2">
    <citation type="submission" date="2025-09" db="UniProtKB">
        <authorList>
            <consortium name="Ensembl"/>
        </authorList>
    </citation>
    <scope>IDENTIFICATION</scope>
</reference>
<evidence type="ECO:0000259" key="7">
    <source>
        <dbReference type="PROSITE" id="PS50119"/>
    </source>
</evidence>
<dbReference type="InterPro" id="IPR013083">
    <property type="entry name" value="Znf_RING/FYVE/PHD"/>
</dbReference>
<dbReference type="Proteomes" id="UP000694545">
    <property type="component" value="Unplaced"/>
</dbReference>
<keyword evidence="5" id="KW-0175">Coiled coil</keyword>
<dbReference type="Pfam" id="PF15227">
    <property type="entry name" value="zf-C3HC4_4"/>
    <property type="match status" value="1"/>
</dbReference>
<sequence length="407" mass="46646">MAAGKAHQELYDEATCPICLDYFTDPVTTTCRHNFCLACIKDLCQPNMPAFCPQCRAKIKRRMLRPNRKLRKLVEIIKSIEEGEGAERRVCQVLFCMDDQALICVACHPTSKHKGHNLVPMEKAAQEYKVRQCELVLWLTSAPFLNAMFPTFQREIEMQKRMIKSEFQKTESFLHAKERHQLAQLEDLKIEAEVKQNENITRFSEEISCLTELISEMEKKCQQPASEFLQVRLSIKTPPNTWEIKRPCIAVFLDNKQANPHMNKKYEFILSNSVLPRYQDLPEKPGRFSRETLVGRGHVGYGHRKRACLAEGDFRLNPQEGVWAVGKRPPDSSSAIQLSALTSPEWTPLTLTCEPRKIRVSLDYEGGRVAFINADSDELIFTFYSASCSGERSRPFFRAVSGVRMSC</sequence>
<dbReference type="PANTHER" id="PTHR24103">
    <property type="entry name" value="E3 UBIQUITIN-PROTEIN LIGASE TRIM"/>
    <property type="match status" value="1"/>
</dbReference>
<dbReference type="InterPro" id="IPR001841">
    <property type="entry name" value="Znf_RING"/>
</dbReference>
<evidence type="ECO:0000256" key="4">
    <source>
        <dbReference type="PROSITE-ProRule" id="PRU00024"/>
    </source>
</evidence>
<feature type="coiled-coil region" evidence="5">
    <location>
        <begin position="175"/>
        <end position="220"/>
    </location>
</feature>
<keyword evidence="1" id="KW-0479">Metal-binding</keyword>
<evidence type="ECO:0000256" key="2">
    <source>
        <dbReference type="ARBA" id="ARBA00022771"/>
    </source>
</evidence>
<dbReference type="InterPro" id="IPR043136">
    <property type="entry name" value="B30.2/SPRY_sf"/>
</dbReference>
<keyword evidence="9" id="KW-1185">Reference proteome</keyword>
<dbReference type="Ensembl" id="ENSVKKT00000001124.1">
    <property type="protein sequence ID" value="ENSVKKP00000001083.1"/>
    <property type="gene ID" value="ENSVKKG00000000886.1"/>
</dbReference>
<dbReference type="InterPro" id="IPR050143">
    <property type="entry name" value="TRIM/RBCC"/>
</dbReference>
<dbReference type="SUPFAM" id="SSF57850">
    <property type="entry name" value="RING/U-box"/>
    <property type="match status" value="1"/>
</dbReference>
<dbReference type="InterPro" id="IPR017907">
    <property type="entry name" value="Znf_RING_CS"/>
</dbReference>
<dbReference type="Gene3D" id="3.30.160.60">
    <property type="entry name" value="Classic Zinc Finger"/>
    <property type="match status" value="1"/>
</dbReference>
<evidence type="ECO:0000259" key="6">
    <source>
        <dbReference type="PROSITE" id="PS50089"/>
    </source>
</evidence>
<dbReference type="PROSITE" id="PS50119">
    <property type="entry name" value="ZF_BBOX"/>
    <property type="match status" value="1"/>
</dbReference>
<feature type="domain" description="B box-type" evidence="7">
    <location>
        <begin position="94"/>
        <end position="121"/>
    </location>
</feature>
<evidence type="ECO:0000313" key="9">
    <source>
        <dbReference type="Proteomes" id="UP000694545"/>
    </source>
</evidence>
<dbReference type="SUPFAM" id="SSF57845">
    <property type="entry name" value="B-box zinc-binding domain"/>
    <property type="match status" value="1"/>
</dbReference>
<reference evidence="8" key="1">
    <citation type="submission" date="2025-08" db="UniProtKB">
        <authorList>
            <consortium name="Ensembl"/>
        </authorList>
    </citation>
    <scope>IDENTIFICATION</scope>
</reference>
<dbReference type="SMART" id="SM00184">
    <property type="entry name" value="RING"/>
    <property type="match status" value="1"/>
</dbReference>
<feature type="domain" description="RING-type" evidence="6">
    <location>
        <begin position="16"/>
        <end position="56"/>
    </location>
</feature>
<keyword evidence="3" id="KW-0862">Zinc</keyword>
<dbReference type="GO" id="GO:0008270">
    <property type="term" value="F:zinc ion binding"/>
    <property type="evidence" value="ECO:0007669"/>
    <property type="project" value="UniProtKB-KW"/>
</dbReference>